<sequence length="260" mass="29812">NQSICKIVSQGLFNSDPRYIEKIIFMMRHPRAVAKSQEKLKRVFFSDDNGNPVDLSDEFKIQTPLMFINVTTAVSRWLLKYPDIPMLVVHFNDLVQAPEEQFERIREFLGHGDFSKAVERIEPKLNRSKPEDIDNNLWEDAEKVYSLFCAGDYQGVVDYMSDMSREANKESASWYCPRTGMIMSIKQCELCRSRDAVKENFKKTAAAHDIEWWKEPCPYECGLGVNDGDSISIEESVANNHWLEGVEVEATGFISMSSGE</sequence>
<evidence type="ECO:0000313" key="2">
    <source>
        <dbReference type="EMBL" id="GAF79406.1"/>
    </source>
</evidence>
<dbReference type="AlphaFoldDB" id="X0SW84"/>
<feature type="domain" description="Sulfotransferase" evidence="1">
    <location>
        <begin position="22"/>
        <end position="118"/>
    </location>
</feature>
<evidence type="ECO:0000259" key="1">
    <source>
        <dbReference type="Pfam" id="PF00685"/>
    </source>
</evidence>
<dbReference type="EMBL" id="BARS01007176">
    <property type="protein sequence ID" value="GAF79406.1"/>
    <property type="molecule type" value="Genomic_DNA"/>
</dbReference>
<proteinExistence type="predicted"/>
<dbReference type="InterPro" id="IPR000863">
    <property type="entry name" value="Sulfotransferase_dom"/>
</dbReference>
<protein>
    <recommendedName>
        <fullName evidence="1">Sulfotransferase domain-containing protein</fullName>
    </recommendedName>
</protein>
<dbReference type="GO" id="GO:0008146">
    <property type="term" value="F:sulfotransferase activity"/>
    <property type="evidence" value="ECO:0007669"/>
    <property type="project" value="InterPro"/>
</dbReference>
<comment type="caution">
    <text evidence="2">The sequence shown here is derived from an EMBL/GenBank/DDBJ whole genome shotgun (WGS) entry which is preliminary data.</text>
</comment>
<dbReference type="Pfam" id="PF00685">
    <property type="entry name" value="Sulfotransfer_1"/>
    <property type="match status" value="1"/>
</dbReference>
<reference evidence="2" key="1">
    <citation type="journal article" date="2014" name="Front. Microbiol.">
        <title>High frequency of phylogenetically diverse reductive dehalogenase-homologous genes in deep subseafloor sedimentary metagenomes.</title>
        <authorList>
            <person name="Kawai M."/>
            <person name="Futagami T."/>
            <person name="Toyoda A."/>
            <person name="Takaki Y."/>
            <person name="Nishi S."/>
            <person name="Hori S."/>
            <person name="Arai W."/>
            <person name="Tsubouchi T."/>
            <person name="Morono Y."/>
            <person name="Uchiyama I."/>
            <person name="Ito T."/>
            <person name="Fujiyama A."/>
            <person name="Inagaki F."/>
            <person name="Takami H."/>
        </authorList>
    </citation>
    <scope>NUCLEOTIDE SEQUENCE</scope>
    <source>
        <strain evidence="2">Expedition CK06-06</strain>
    </source>
</reference>
<gene>
    <name evidence="2" type="ORF">S01H1_13871</name>
</gene>
<name>X0SW84_9ZZZZ</name>
<dbReference type="Gene3D" id="3.40.50.300">
    <property type="entry name" value="P-loop containing nucleotide triphosphate hydrolases"/>
    <property type="match status" value="1"/>
</dbReference>
<dbReference type="InterPro" id="IPR027417">
    <property type="entry name" value="P-loop_NTPase"/>
</dbReference>
<organism evidence="2">
    <name type="scientific">marine sediment metagenome</name>
    <dbReference type="NCBI Taxonomy" id="412755"/>
    <lineage>
        <taxon>unclassified sequences</taxon>
        <taxon>metagenomes</taxon>
        <taxon>ecological metagenomes</taxon>
    </lineage>
</organism>
<accession>X0SW84</accession>
<feature type="non-terminal residue" evidence="2">
    <location>
        <position position="1"/>
    </location>
</feature>
<dbReference type="SUPFAM" id="SSF52540">
    <property type="entry name" value="P-loop containing nucleoside triphosphate hydrolases"/>
    <property type="match status" value="1"/>
</dbReference>